<dbReference type="HOGENOM" id="CLU_054568_0_0_6"/>
<organism evidence="2 3">
    <name type="scientific">Psychromonas ingrahamii (strain DSM 17664 / CCUG 51855 / 37)</name>
    <dbReference type="NCBI Taxonomy" id="357804"/>
    <lineage>
        <taxon>Bacteria</taxon>
        <taxon>Pseudomonadati</taxon>
        <taxon>Pseudomonadota</taxon>
        <taxon>Gammaproteobacteria</taxon>
        <taxon>Alteromonadales</taxon>
        <taxon>Psychromonadaceae</taxon>
        <taxon>Psychromonas</taxon>
    </lineage>
</organism>
<evidence type="ECO:0000313" key="3">
    <source>
        <dbReference type="Proteomes" id="UP000000639"/>
    </source>
</evidence>
<dbReference type="PANTHER" id="PTHR34351:SF1">
    <property type="entry name" value="SLR1927 PROTEIN"/>
    <property type="match status" value="1"/>
</dbReference>
<dbReference type="AlphaFoldDB" id="A1SX91"/>
<protein>
    <submittedName>
        <fullName evidence="2">Uncharacterized protein</fullName>
    </submittedName>
</protein>
<proteinExistence type="predicted"/>
<evidence type="ECO:0000313" key="2">
    <source>
        <dbReference type="EMBL" id="ABM04106.1"/>
    </source>
</evidence>
<keyword evidence="1" id="KW-0472">Membrane</keyword>
<reference evidence="2 3" key="1">
    <citation type="submission" date="2007-01" db="EMBL/GenBank/DDBJ databases">
        <title>Complete sequence of Psychromonas ingrahamii 37.</title>
        <authorList>
            <consortium name="US DOE Joint Genome Institute"/>
            <person name="Copeland A."/>
            <person name="Lucas S."/>
            <person name="Lapidus A."/>
            <person name="Barry K."/>
            <person name="Detter J.C."/>
            <person name="Glavina del Rio T."/>
            <person name="Hammon N."/>
            <person name="Israni S."/>
            <person name="Dalin E."/>
            <person name="Tice H."/>
            <person name="Pitluck S."/>
            <person name="Thompson L.S."/>
            <person name="Brettin T."/>
            <person name="Bruce D."/>
            <person name="Han C."/>
            <person name="Tapia R."/>
            <person name="Schmutz J."/>
            <person name="Larimer F."/>
            <person name="Land M."/>
            <person name="Hauser L."/>
            <person name="Kyrpides N."/>
            <person name="Ivanova N."/>
            <person name="Staley J."/>
            <person name="Richardson P."/>
        </authorList>
    </citation>
    <scope>NUCLEOTIDE SEQUENCE [LARGE SCALE GENOMIC DNA]</scope>
    <source>
        <strain evidence="2 3">37</strain>
    </source>
</reference>
<accession>A1SX91</accession>
<dbReference type="STRING" id="357804.Ping_2369"/>
<feature type="transmembrane region" description="Helical" evidence="1">
    <location>
        <begin position="40"/>
        <end position="62"/>
    </location>
</feature>
<keyword evidence="1" id="KW-1133">Transmembrane helix</keyword>
<name>A1SX91_PSYIN</name>
<gene>
    <name evidence="2" type="ordered locus">Ping_2369</name>
</gene>
<dbReference type="OrthoDB" id="5298497at2"/>
<keyword evidence="1" id="KW-0812">Transmembrane</keyword>
<keyword evidence="3" id="KW-1185">Reference proteome</keyword>
<sequence>MKKNLNISGPFKRLIKRRFERWLTARMPAQNSFTLSQKNIFIFPSKFGLQFLIVCFILFLLGTNYQNNLILFVVFFLCSFMVTCLLLSYQNMANLTLTASPIKAQFAGQDSVFCLRLTKNPDLGQQIYFYFKQPSSALKSVIKEQQVFIYGLSKKRGWFNPGRVTLRSTFPFGLFTVWTYLDFGLKVLLYPEPLTHDMPLVSLSPEQKNQGLTNFSPGFEQFSMLKSYQPGDSLKSVAWKQLAQGRGWFSKQFEQAQGGDVLLDLALYKNLDLETKLSLLCFQIIELDKSDCSYALKLGRKTIAAGHGLQHKKMCLKALALYV</sequence>
<dbReference type="Proteomes" id="UP000000639">
    <property type="component" value="Chromosome"/>
</dbReference>
<dbReference type="KEGG" id="pin:Ping_2369"/>
<dbReference type="PANTHER" id="PTHR34351">
    <property type="entry name" value="SLR1927 PROTEIN-RELATED"/>
    <property type="match status" value="1"/>
</dbReference>
<evidence type="ECO:0000256" key="1">
    <source>
        <dbReference type="SAM" id="Phobius"/>
    </source>
</evidence>
<dbReference type="EMBL" id="CP000510">
    <property type="protein sequence ID" value="ABM04106.1"/>
    <property type="molecule type" value="Genomic_DNA"/>
</dbReference>
<dbReference type="RefSeq" id="WP_011770666.1">
    <property type="nucleotide sequence ID" value="NC_008709.1"/>
</dbReference>
<dbReference type="eggNOG" id="COG1721">
    <property type="taxonomic scope" value="Bacteria"/>
</dbReference>
<feature type="transmembrane region" description="Helical" evidence="1">
    <location>
        <begin position="69"/>
        <end position="89"/>
    </location>
</feature>